<dbReference type="KEGG" id="gtt:GUITHDRAFT_117130"/>
<dbReference type="HOGENOM" id="CLU_2255320_0_0_1"/>
<reference evidence="3" key="2">
    <citation type="submission" date="2012-11" db="EMBL/GenBank/DDBJ databases">
        <authorList>
            <person name="Kuo A."/>
            <person name="Curtis B.A."/>
            <person name="Tanifuji G."/>
            <person name="Burki F."/>
            <person name="Gruber A."/>
            <person name="Irimia M."/>
            <person name="Maruyama S."/>
            <person name="Arias M.C."/>
            <person name="Ball S.G."/>
            <person name="Gile G.H."/>
            <person name="Hirakawa Y."/>
            <person name="Hopkins J.F."/>
            <person name="Rensing S.A."/>
            <person name="Schmutz J."/>
            <person name="Symeonidi A."/>
            <person name="Elias M."/>
            <person name="Eveleigh R.J."/>
            <person name="Herman E.K."/>
            <person name="Klute M.J."/>
            <person name="Nakayama T."/>
            <person name="Obornik M."/>
            <person name="Reyes-Prieto A."/>
            <person name="Armbrust E.V."/>
            <person name="Aves S.J."/>
            <person name="Beiko R.G."/>
            <person name="Coutinho P."/>
            <person name="Dacks J.B."/>
            <person name="Durnford D.G."/>
            <person name="Fast N.M."/>
            <person name="Green B.R."/>
            <person name="Grisdale C."/>
            <person name="Hempe F."/>
            <person name="Henrissat B."/>
            <person name="Hoppner M.P."/>
            <person name="Ishida K.-I."/>
            <person name="Kim E."/>
            <person name="Koreny L."/>
            <person name="Kroth P.G."/>
            <person name="Liu Y."/>
            <person name="Malik S.-B."/>
            <person name="Maier U.G."/>
            <person name="McRose D."/>
            <person name="Mock T."/>
            <person name="Neilson J.A."/>
            <person name="Onodera N.T."/>
            <person name="Poole A.M."/>
            <person name="Pritham E.J."/>
            <person name="Richards T.A."/>
            <person name="Rocap G."/>
            <person name="Roy S.W."/>
            <person name="Sarai C."/>
            <person name="Schaack S."/>
            <person name="Shirato S."/>
            <person name="Slamovits C.H."/>
            <person name="Spencer D.F."/>
            <person name="Suzuki S."/>
            <person name="Worden A.Z."/>
            <person name="Zauner S."/>
            <person name="Barry K."/>
            <person name="Bell C."/>
            <person name="Bharti A.K."/>
            <person name="Crow J.A."/>
            <person name="Grimwood J."/>
            <person name="Kramer R."/>
            <person name="Lindquist E."/>
            <person name="Lucas S."/>
            <person name="Salamov A."/>
            <person name="McFadden G.I."/>
            <person name="Lane C.E."/>
            <person name="Keeling P.J."/>
            <person name="Gray M.W."/>
            <person name="Grigoriev I.V."/>
            <person name="Archibald J.M."/>
        </authorList>
    </citation>
    <scope>NUCLEOTIDE SEQUENCE</scope>
    <source>
        <strain evidence="3">CCMP2712</strain>
    </source>
</reference>
<protein>
    <submittedName>
        <fullName evidence="1 2">Uncharacterized protein</fullName>
    </submittedName>
</protein>
<organism evidence="1">
    <name type="scientific">Guillardia theta (strain CCMP2712)</name>
    <name type="common">Cryptophyte</name>
    <dbReference type="NCBI Taxonomy" id="905079"/>
    <lineage>
        <taxon>Eukaryota</taxon>
        <taxon>Cryptophyceae</taxon>
        <taxon>Pyrenomonadales</taxon>
        <taxon>Geminigeraceae</taxon>
        <taxon>Guillardia</taxon>
    </lineage>
</organism>
<dbReference type="AlphaFoldDB" id="L1ILD3"/>
<name>L1ILD3_GUITC</name>
<evidence type="ECO:0000313" key="1">
    <source>
        <dbReference type="EMBL" id="EKX36704.1"/>
    </source>
</evidence>
<proteinExistence type="predicted"/>
<gene>
    <name evidence="1" type="ORF">GUITHDRAFT_117130</name>
</gene>
<dbReference type="EMBL" id="JH993069">
    <property type="protein sequence ID" value="EKX36704.1"/>
    <property type="molecule type" value="Genomic_DNA"/>
</dbReference>
<evidence type="ECO:0000313" key="3">
    <source>
        <dbReference type="Proteomes" id="UP000011087"/>
    </source>
</evidence>
<reference evidence="1 3" key="1">
    <citation type="journal article" date="2012" name="Nature">
        <title>Algal genomes reveal evolutionary mosaicism and the fate of nucleomorphs.</title>
        <authorList>
            <consortium name="DOE Joint Genome Institute"/>
            <person name="Curtis B.A."/>
            <person name="Tanifuji G."/>
            <person name="Burki F."/>
            <person name="Gruber A."/>
            <person name="Irimia M."/>
            <person name="Maruyama S."/>
            <person name="Arias M.C."/>
            <person name="Ball S.G."/>
            <person name="Gile G.H."/>
            <person name="Hirakawa Y."/>
            <person name="Hopkins J.F."/>
            <person name="Kuo A."/>
            <person name="Rensing S.A."/>
            <person name="Schmutz J."/>
            <person name="Symeonidi A."/>
            <person name="Elias M."/>
            <person name="Eveleigh R.J."/>
            <person name="Herman E.K."/>
            <person name="Klute M.J."/>
            <person name="Nakayama T."/>
            <person name="Obornik M."/>
            <person name="Reyes-Prieto A."/>
            <person name="Armbrust E.V."/>
            <person name="Aves S.J."/>
            <person name="Beiko R.G."/>
            <person name="Coutinho P."/>
            <person name="Dacks J.B."/>
            <person name="Durnford D.G."/>
            <person name="Fast N.M."/>
            <person name="Green B.R."/>
            <person name="Grisdale C.J."/>
            <person name="Hempel F."/>
            <person name="Henrissat B."/>
            <person name="Hoppner M.P."/>
            <person name="Ishida K."/>
            <person name="Kim E."/>
            <person name="Koreny L."/>
            <person name="Kroth P.G."/>
            <person name="Liu Y."/>
            <person name="Malik S.B."/>
            <person name="Maier U.G."/>
            <person name="McRose D."/>
            <person name="Mock T."/>
            <person name="Neilson J.A."/>
            <person name="Onodera N.T."/>
            <person name="Poole A.M."/>
            <person name="Pritham E.J."/>
            <person name="Richards T.A."/>
            <person name="Rocap G."/>
            <person name="Roy S.W."/>
            <person name="Sarai C."/>
            <person name="Schaack S."/>
            <person name="Shirato S."/>
            <person name="Slamovits C.H."/>
            <person name="Spencer D.F."/>
            <person name="Suzuki S."/>
            <person name="Worden A.Z."/>
            <person name="Zauner S."/>
            <person name="Barry K."/>
            <person name="Bell C."/>
            <person name="Bharti A.K."/>
            <person name="Crow J.A."/>
            <person name="Grimwood J."/>
            <person name="Kramer R."/>
            <person name="Lindquist E."/>
            <person name="Lucas S."/>
            <person name="Salamov A."/>
            <person name="McFadden G.I."/>
            <person name="Lane C.E."/>
            <person name="Keeling P.J."/>
            <person name="Gray M.W."/>
            <person name="Grigoriev I.V."/>
            <person name="Archibald J.M."/>
        </authorList>
    </citation>
    <scope>NUCLEOTIDE SEQUENCE</scope>
    <source>
        <strain evidence="1 3">CCMP2712</strain>
    </source>
</reference>
<sequence length="104" mass="12213">MDSKPMLFHNNLRRLARTLIDARHPTASQTAQFVENLERHIKTTYEGVTGLSSEDRRRCIDIATENMWLLRYLELYTQTNAARFKRSTHDYVGRLLNLSLDVVF</sequence>
<dbReference type="RefSeq" id="XP_005823684.1">
    <property type="nucleotide sequence ID" value="XM_005823627.1"/>
</dbReference>
<keyword evidence="3" id="KW-1185">Reference proteome</keyword>
<dbReference type="PaxDb" id="55529-EKX36704"/>
<dbReference type="Proteomes" id="UP000011087">
    <property type="component" value="Unassembled WGS sequence"/>
</dbReference>
<dbReference type="GeneID" id="17293418"/>
<accession>L1ILD3</accession>
<reference evidence="2" key="3">
    <citation type="submission" date="2015-06" db="UniProtKB">
        <authorList>
            <consortium name="EnsemblProtists"/>
        </authorList>
    </citation>
    <scope>IDENTIFICATION</scope>
</reference>
<dbReference type="EnsemblProtists" id="EKX36704">
    <property type="protein sequence ID" value="EKX36704"/>
    <property type="gene ID" value="GUITHDRAFT_117130"/>
</dbReference>
<evidence type="ECO:0000313" key="2">
    <source>
        <dbReference type="EnsemblProtists" id="EKX36704"/>
    </source>
</evidence>